<comment type="caution">
    <text evidence="1">The sequence shown here is derived from an EMBL/GenBank/DDBJ whole genome shotgun (WGS) entry which is preliminary data.</text>
</comment>
<dbReference type="AlphaFoldDB" id="A0AAD5WJV4"/>
<name>A0AAD5WJV4_PARTN</name>
<organism evidence="1 2">
    <name type="scientific">Parelaphostrongylus tenuis</name>
    <name type="common">Meningeal worm</name>
    <dbReference type="NCBI Taxonomy" id="148309"/>
    <lineage>
        <taxon>Eukaryota</taxon>
        <taxon>Metazoa</taxon>
        <taxon>Ecdysozoa</taxon>
        <taxon>Nematoda</taxon>
        <taxon>Chromadorea</taxon>
        <taxon>Rhabditida</taxon>
        <taxon>Rhabditina</taxon>
        <taxon>Rhabditomorpha</taxon>
        <taxon>Strongyloidea</taxon>
        <taxon>Metastrongylidae</taxon>
        <taxon>Parelaphostrongylus</taxon>
    </lineage>
</organism>
<protein>
    <submittedName>
        <fullName evidence="1">Metabotropic glutamate receptor mgl-1</fullName>
    </submittedName>
</protein>
<accession>A0AAD5WJV4</accession>
<dbReference type="EMBL" id="JAHQIW010007250">
    <property type="protein sequence ID" value="KAJ1373279.1"/>
    <property type="molecule type" value="Genomic_DNA"/>
</dbReference>
<evidence type="ECO:0000313" key="2">
    <source>
        <dbReference type="Proteomes" id="UP001196413"/>
    </source>
</evidence>
<dbReference type="Gene3D" id="3.40.50.2300">
    <property type="match status" value="2"/>
</dbReference>
<keyword evidence="1" id="KW-0675">Receptor</keyword>
<dbReference type="InterPro" id="IPR028082">
    <property type="entry name" value="Peripla_BP_I"/>
</dbReference>
<gene>
    <name evidence="1" type="primary">MGL1</name>
    <name evidence="1" type="ORF">KIN20_035638</name>
</gene>
<evidence type="ECO:0000313" key="1">
    <source>
        <dbReference type="EMBL" id="KAJ1373279.1"/>
    </source>
</evidence>
<proteinExistence type="predicted"/>
<reference evidence="1" key="1">
    <citation type="submission" date="2021-06" db="EMBL/GenBank/DDBJ databases">
        <title>Parelaphostrongylus tenuis whole genome reference sequence.</title>
        <authorList>
            <person name="Garwood T.J."/>
            <person name="Larsen P.A."/>
            <person name="Fountain-Jones N.M."/>
            <person name="Garbe J.R."/>
            <person name="Macchietto M.G."/>
            <person name="Kania S.A."/>
            <person name="Gerhold R.W."/>
            <person name="Richards J.E."/>
            <person name="Wolf T.M."/>
        </authorList>
    </citation>
    <scope>NUCLEOTIDE SEQUENCE</scope>
    <source>
        <strain evidence="1">MNPRO001-30</strain>
        <tissue evidence="1">Meninges</tissue>
    </source>
</reference>
<dbReference type="SUPFAM" id="SSF53822">
    <property type="entry name" value="Periplasmic binding protein-like I"/>
    <property type="match status" value="1"/>
</dbReference>
<sequence>MAMIEIAIRFKWTYVSLVYSADEYGELGTNSNLLKNTNNSSCENPRVCSGADAFKKEARKKGICIAIEERIQNKKESFEESIDNLVKK</sequence>
<dbReference type="Proteomes" id="UP001196413">
    <property type="component" value="Unassembled WGS sequence"/>
</dbReference>
<keyword evidence="2" id="KW-1185">Reference proteome</keyword>